<evidence type="ECO:0000256" key="1">
    <source>
        <dbReference type="SAM" id="MobiDB-lite"/>
    </source>
</evidence>
<keyword evidence="3" id="KW-1185">Reference proteome</keyword>
<evidence type="ECO:0000313" key="2">
    <source>
        <dbReference type="EMBL" id="KAK0654210.1"/>
    </source>
</evidence>
<dbReference type="Proteomes" id="UP001175001">
    <property type="component" value="Unassembled WGS sequence"/>
</dbReference>
<feature type="compositionally biased region" description="Polar residues" evidence="1">
    <location>
        <begin position="135"/>
        <end position="172"/>
    </location>
</feature>
<dbReference type="AlphaFoldDB" id="A0AA39YNA1"/>
<proteinExistence type="predicted"/>
<feature type="compositionally biased region" description="Low complexity" evidence="1">
    <location>
        <begin position="100"/>
        <end position="111"/>
    </location>
</feature>
<evidence type="ECO:0000313" key="3">
    <source>
        <dbReference type="Proteomes" id="UP001175001"/>
    </source>
</evidence>
<comment type="caution">
    <text evidence="2">The sequence shown here is derived from an EMBL/GenBank/DDBJ whole genome shotgun (WGS) entry which is preliminary data.</text>
</comment>
<name>A0AA39YNA1_9PEZI</name>
<protein>
    <submittedName>
        <fullName evidence="2">Uncharacterized protein</fullName>
    </submittedName>
</protein>
<feature type="compositionally biased region" description="Basic and acidic residues" evidence="1">
    <location>
        <begin position="207"/>
        <end position="218"/>
    </location>
</feature>
<feature type="compositionally biased region" description="Basic and acidic residues" evidence="1">
    <location>
        <begin position="69"/>
        <end position="83"/>
    </location>
</feature>
<organism evidence="2 3">
    <name type="scientific">Lasiodiplodia hormozganensis</name>
    <dbReference type="NCBI Taxonomy" id="869390"/>
    <lineage>
        <taxon>Eukaryota</taxon>
        <taxon>Fungi</taxon>
        <taxon>Dikarya</taxon>
        <taxon>Ascomycota</taxon>
        <taxon>Pezizomycotina</taxon>
        <taxon>Dothideomycetes</taxon>
        <taxon>Dothideomycetes incertae sedis</taxon>
        <taxon>Botryosphaeriales</taxon>
        <taxon>Botryosphaeriaceae</taxon>
        <taxon>Lasiodiplodia</taxon>
    </lineage>
</organism>
<dbReference type="EMBL" id="JAUJDW010000022">
    <property type="protein sequence ID" value="KAK0654210.1"/>
    <property type="molecule type" value="Genomic_DNA"/>
</dbReference>
<gene>
    <name evidence="2" type="ORF">DIS24_g5432</name>
</gene>
<sequence length="286" mass="31055">MGASDYPSSPPGMRRLVLQNSVREHASSEHSILGQPNRQPFFQSHDREDVRPSTAPATELGSGLMDMLPPRRELPFSRPDSRDSGNFGSSGSGLMGSQISNSRPSSSNRPSTANLPPLKPPTYASRSATTKHKTQLTTEMPSIFASQSSSSHYFGANPGSSSDTIGWESSKTLRPGPSASKQSLSDVVGSNELSHPHKQPFSSSKETAAHETEQLNRGYDEDLTTLVRNANQSDASKRLQSYAAQPSNAREDLLSEFFVSCIEDDAFITLCQDVNANWRRIGLGLQ</sequence>
<feature type="region of interest" description="Disordered" evidence="1">
    <location>
        <begin position="21"/>
        <end position="218"/>
    </location>
</feature>
<accession>A0AA39YNA1</accession>
<reference evidence="2" key="1">
    <citation type="submission" date="2023-06" db="EMBL/GenBank/DDBJ databases">
        <title>Multi-omics analyses reveal the molecular pathogenesis toolkit of Lasiodiplodia hormozganensis, a cross-kingdom pathogen.</title>
        <authorList>
            <person name="Felix C."/>
            <person name="Meneses R."/>
            <person name="Goncalves M.F.M."/>
            <person name="Tilleman L."/>
            <person name="Duarte A.S."/>
            <person name="Jorrin-Novo J.V."/>
            <person name="Van De Peer Y."/>
            <person name="Deforce D."/>
            <person name="Van Nieuwerburgh F."/>
            <person name="Esteves A.C."/>
            <person name="Alves A."/>
        </authorList>
    </citation>
    <scope>NUCLEOTIDE SEQUENCE</scope>
    <source>
        <strain evidence="2">CBS 339.90</strain>
    </source>
</reference>